<gene>
    <name evidence="2" type="ORF">SAMN02745124_01464</name>
</gene>
<evidence type="ECO:0000313" key="2">
    <source>
        <dbReference type="EMBL" id="SHH68914.1"/>
    </source>
</evidence>
<name>A0A1M5V197_9BACT</name>
<protein>
    <recommendedName>
        <fullName evidence="4">DNA-binding protein</fullName>
    </recommendedName>
</protein>
<organism evidence="2 3">
    <name type="scientific">Desulfofustis glycolicus DSM 9705</name>
    <dbReference type="NCBI Taxonomy" id="1121409"/>
    <lineage>
        <taxon>Bacteria</taxon>
        <taxon>Pseudomonadati</taxon>
        <taxon>Thermodesulfobacteriota</taxon>
        <taxon>Desulfobulbia</taxon>
        <taxon>Desulfobulbales</taxon>
        <taxon>Desulfocapsaceae</taxon>
        <taxon>Desulfofustis</taxon>
    </lineage>
</organism>
<dbReference type="AlphaFoldDB" id="A0A1M5V197"/>
<keyword evidence="3" id="KW-1185">Reference proteome</keyword>
<feature type="chain" id="PRO_5012025266" description="DNA-binding protein" evidence="1">
    <location>
        <begin position="28"/>
        <end position="273"/>
    </location>
</feature>
<dbReference type="EMBL" id="FQXS01000006">
    <property type="protein sequence ID" value="SHH68914.1"/>
    <property type="molecule type" value="Genomic_DNA"/>
</dbReference>
<evidence type="ECO:0008006" key="4">
    <source>
        <dbReference type="Google" id="ProtNLM"/>
    </source>
</evidence>
<dbReference type="OrthoDB" id="1118190at2"/>
<proteinExistence type="predicted"/>
<dbReference type="STRING" id="1121409.SAMN02745124_01464"/>
<evidence type="ECO:0000313" key="3">
    <source>
        <dbReference type="Proteomes" id="UP000184139"/>
    </source>
</evidence>
<sequence>MKRTIVCIMCYTVITTLLLSAAVHLQAATSTPESDTSITGTVLETMSGAGYTYVQLDTTNGQVWVALPESTVTVGESLALQPGLVMNDFHSKTFDRTFSAIVFSPGRVSGEAAPAAAPDQAHPAPSAADDPFAAAVAAERGSPQPQTAIPQSGGSTAAIAPFAEVEVAKASGENGYRVGEVFAKAQQLDGTTVRVRGTVVKYNANIMGRNWVHLQDGSGDPLNNTHDLVVTTSQELTKDQVVTLEGTVAINRDFGAGYTYGVLVEQAVVVDEL</sequence>
<accession>A0A1M5V197</accession>
<evidence type="ECO:0000256" key="1">
    <source>
        <dbReference type="SAM" id="SignalP"/>
    </source>
</evidence>
<dbReference type="RefSeq" id="WP_073374752.1">
    <property type="nucleotide sequence ID" value="NZ_FQXS01000006.1"/>
</dbReference>
<keyword evidence="1" id="KW-0732">Signal</keyword>
<reference evidence="2 3" key="1">
    <citation type="submission" date="2016-11" db="EMBL/GenBank/DDBJ databases">
        <authorList>
            <person name="Jaros S."/>
            <person name="Januszkiewicz K."/>
            <person name="Wedrychowicz H."/>
        </authorList>
    </citation>
    <scope>NUCLEOTIDE SEQUENCE [LARGE SCALE GENOMIC DNA]</scope>
    <source>
        <strain evidence="2 3">DSM 9705</strain>
    </source>
</reference>
<feature type="signal peptide" evidence="1">
    <location>
        <begin position="1"/>
        <end position="27"/>
    </location>
</feature>
<dbReference type="Proteomes" id="UP000184139">
    <property type="component" value="Unassembled WGS sequence"/>
</dbReference>